<feature type="domain" description="Protein kinase" evidence="7">
    <location>
        <begin position="1"/>
        <end position="254"/>
    </location>
</feature>
<evidence type="ECO:0000256" key="3">
    <source>
        <dbReference type="ARBA" id="ARBA00022741"/>
    </source>
</evidence>
<evidence type="ECO:0000256" key="4">
    <source>
        <dbReference type="ARBA" id="ARBA00022777"/>
    </source>
</evidence>
<feature type="region of interest" description="Disordered" evidence="6">
    <location>
        <begin position="278"/>
        <end position="359"/>
    </location>
</feature>
<evidence type="ECO:0000313" key="8">
    <source>
        <dbReference type="EMBL" id="MEU8139734.1"/>
    </source>
</evidence>
<evidence type="ECO:0000256" key="6">
    <source>
        <dbReference type="SAM" id="MobiDB-lite"/>
    </source>
</evidence>
<proteinExistence type="predicted"/>
<feature type="compositionally biased region" description="Polar residues" evidence="6">
    <location>
        <begin position="331"/>
        <end position="347"/>
    </location>
</feature>
<keyword evidence="4 8" id="KW-0418">Kinase</keyword>
<keyword evidence="5" id="KW-0067">ATP-binding</keyword>
<dbReference type="PANTHER" id="PTHR43289">
    <property type="entry name" value="MITOGEN-ACTIVATED PROTEIN KINASE KINASE KINASE 20-RELATED"/>
    <property type="match status" value="1"/>
</dbReference>
<dbReference type="Gene3D" id="1.10.510.10">
    <property type="entry name" value="Transferase(Phosphotransferase) domain 1"/>
    <property type="match status" value="1"/>
</dbReference>
<evidence type="ECO:0000256" key="2">
    <source>
        <dbReference type="ARBA" id="ARBA00022679"/>
    </source>
</evidence>
<sequence>MGQVYLARSPGGRTVAIKVVRPELADEEGFRARFRREVAAARRVSGAYTAPVVDADPDAEVPWLATAYVAGPALVDAVAAHGPLPEPTVRALAAGLAQALRAVHDAGLVHRDLKPSNVLLALDGPRLIDFGISRAADDTSITSTGLVVGSPGYMSPEQANGLDIGPASDLFSLASVLVFAATGQGPFGVGSTPSLLYRIVHTPPDLEPTPGYLRQIVAPFLDKDPSRRPGPAELLDMALPDGQTTEVMTRSGWLPPAITYAIAERSAALLDLDAATGAAAAQAPPPSPAPQGPPPPPSYAPSPPPSPQSGASPGGVPYTGAPQSGAPLSGAPQSGAPQSGAPQSGAPQSGAPLSGAPQS</sequence>
<dbReference type="RefSeq" id="WP_358364042.1">
    <property type="nucleotide sequence ID" value="NZ_JBEZFP010000195.1"/>
</dbReference>
<evidence type="ECO:0000256" key="1">
    <source>
        <dbReference type="ARBA" id="ARBA00022553"/>
    </source>
</evidence>
<evidence type="ECO:0000259" key="7">
    <source>
        <dbReference type="PROSITE" id="PS50011"/>
    </source>
</evidence>
<reference evidence="8 9" key="1">
    <citation type="submission" date="2024-06" db="EMBL/GenBank/DDBJ databases">
        <title>The Natural Products Discovery Center: Release of the First 8490 Sequenced Strains for Exploring Actinobacteria Biosynthetic Diversity.</title>
        <authorList>
            <person name="Kalkreuter E."/>
            <person name="Kautsar S.A."/>
            <person name="Yang D."/>
            <person name="Bader C.D."/>
            <person name="Teijaro C.N."/>
            <person name="Fluegel L."/>
            <person name="Davis C.M."/>
            <person name="Simpson J.R."/>
            <person name="Lauterbach L."/>
            <person name="Steele A.D."/>
            <person name="Gui C."/>
            <person name="Meng S."/>
            <person name="Li G."/>
            <person name="Viehrig K."/>
            <person name="Ye F."/>
            <person name="Su P."/>
            <person name="Kiefer A.F."/>
            <person name="Nichols A."/>
            <person name="Cepeda A.J."/>
            <person name="Yan W."/>
            <person name="Fan B."/>
            <person name="Jiang Y."/>
            <person name="Adhikari A."/>
            <person name="Zheng C.-J."/>
            <person name="Schuster L."/>
            <person name="Cowan T.M."/>
            <person name="Smanski M.J."/>
            <person name="Chevrette M.G."/>
            <person name="De Carvalho L.P.S."/>
            <person name="Shen B."/>
        </authorList>
    </citation>
    <scope>NUCLEOTIDE SEQUENCE [LARGE SCALE GENOMIC DNA]</scope>
    <source>
        <strain evidence="8 9">NPDC048946</strain>
    </source>
</reference>
<organism evidence="8 9">
    <name type="scientific">Streptodolium elevatio</name>
    <dbReference type="NCBI Taxonomy" id="3157996"/>
    <lineage>
        <taxon>Bacteria</taxon>
        <taxon>Bacillati</taxon>
        <taxon>Actinomycetota</taxon>
        <taxon>Actinomycetes</taxon>
        <taxon>Kitasatosporales</taxon>
        <taxon>Streptomycetaceae</taxon>
        <taxon>Streptodolium</taxon>
    </lineage>
</organism>
<dbReference type="InterPro" id="IPR000719">
    <property type="entry name" value="Prot_kinase_dom"/>
</dbReference>
<feature type="compositionally biased region" description="Pro residues" evidence="6">
    <location>
        <begin position="283"/>
        <end position="307"/>
    </location>
</feature>
<dbReference type="Pfam" id="PF00069">
    <property type="entry name" value="Pkinase"/>
    <property type="match status" value="1"/>
</dbReference>
<dbReference type="Proteomes" id="UP001551482">
    <property type="component" value="Unassembled WGS sequence"/>
</dbReference>
<dbReference type="CDD" id="cd14014">
    <property type="entry name" value="STKc_PknB_like"/>
    <property type="match status" value="1"/>
</dbReference>
<dbReference type="SUPFAM" id="SSF56112">
    <property type="entry name" value="Protein kinase-like (PK-like)"/>
    <property type="match status" value="1"/>
</dbReference>
<keyword evidence="2" id="KW-0808">Transferase</keyword>
<protein>
    <submittedName>
        <fullName evidence="8">Protein kinase</fullName>
    </submittedName>
</protein>
<dbReference type="PROSITE" id="PS00108">
    <property type="entry name" value="PROTEIN_KINASE_ST"/>
    <property type="match status" value="1"/>
</dbReference>
<keyword evidence="1" id="KW-0597">Phosphoprotein</keyword>
<feature type="non-terminal residue" evidence="8">
    <location>
        <position position="359"/>
    </location>
</feature>
<evidence type="ECO:0000256" key="5">
    <source>
        <dbReference type="ARBA" id="ARBA00022840"/>
    </source>
</evidence>
<comment type="caution">
    <text evidence="8">The sequence shown here is derived from an EMBL/GenBank/DDBJ whole genome shotgun (WGS) entry which is preliminary data.</text>
</comment>
<keyword evidence="9" id="KW-1185">Reference proteome</keyword>
<dbReference type="EMBL" id="JBEZFP010000195">
    <property type="protein sequence ID" value="MEU8139734.1"/>
    <property type="molecule type" value="Genomic_DNA"/>
</dbReference>
<dbReference type="PROSITE" id="PS50011">
    <property type="entry name" value="PROTEIN_KINASE_DOM"/>
    <property type="match status" value="1"/>
</dbReference>
<dbReference type="SMART" id="SM00220">
    <property type="entry name" value="S_TKc"/>
    <property type="match status" value="1"/>
</dbReference>
<dbReference type="PANTHER" id="PTHR43289:SF34">
    <property type="entry name" value="SERINE_THREONINE-PROTEIN KINASE YBDM-RELATED"/>
    <property type="match status" value="1"/>
</dbReference>
<dbReference type="GO" id="GO:0016301">
    <property type="term" value="F:kinase activity"/>
    <property type="evidence" value="ECO:0007669"/>
    <property type="project" value="UniProtKB-KW"/>
</dbReference>
<accession>A0ABV3DX47</accession>
<keyword evidence="3" id="KW-0547">Nucleotide-binding</keyword>
<dbReference type="InterPro" id="IPR008271">
    <property type="entry name" value="Ser/Thr_kinase_AS"/>
</dbReference>
<evidence type="ECO:0000313" key="9">
    <source>
        <dbReference type="Proteomes" id="UP001551482"/>
    </source>
</evidence>
<dbReference type="Gene3D" id="3.30.200.20">
    <property type="entry name" value="Phosphorylase Kinase, domain 1"/>
    <property type="match status" value="1"/>
</dbReference>
<dbReference type="InterPro" id="IPR003980">
    <property type="entry name" value="Histamine_H3_rcpt"/>
</dbReference>
<gene>
    <name evidence="8" type="ORF">AB0C36_40355</name>
</gene>
<dbReference type="PRINTS" id="PR01471">
    <property type="entry name" value="HISTAMINEH3R"/>
</dbReference>
<name>A0ABV3DX47_9ACTN</name>
<dbReference type="InterPro" id="IPR011009">
    <property type="entry name" value="Kinase-like_dom_sf"/>
</dbReference>